<dbReference type="SUPFAM" id="SSF160582">
    <property type="entry name" value="MbtH-like"/>
    <property type="match status" value="1"/>
</dbReference>
<dbReference type="AlphaFoldDB" id="A0A7I7NHA6"/>
<accession>A0A7I7NHA6</accession>
<gene>
    <name evidence="3" type="ORF">MLAC_13200</name>
</gene>
<dbReference type="PANTHER" id="PTHR38444">
    <property type="entry name" value="ENTEROBACTIN BIOSYNTHESIS PROTEIN YBDZ"/>
    <property type="match status" value="1"/>
</dbReference>
<organism evidence="3 4">
    <name type="scientific">Mycobacterium lacus</name>
    <dbReference type="NCBI Taxonomy" id="169765"/>
    <lineage>
        <taxon>Bacteria</taxon>
        <taxon>Bacillati</taxon>
        <taxon>Actinomycetota</taxon>
        <taxon>Actinomycetes</taxon>
        <taxon>Mycobacteriales</taxon>
        <taxon>Mycobacteriaceae</taxon>
        <taxon>Mycobacterium</taxon>
    </lineage>
</organism>
<reference evidence="3 4" key="1">
    <citation type="journal article" date="2019" name="Emerg. Microbes Infect.">
        <title>Comprehensive subspecies identification of 175 nontuberculous mycobacteria species based on 7547 genomic profiles.</title>
        <authorList>
            <person name="Matsumoto Y."/>
            <person name="Kinjo T."/>
            <person name="Motooka D."/>
            <person name="Nabeya D."/>
            <person name="Jung N."/>
            <person name="Uechi K."/>
            <person name="Horii T."/>
            <person name="Iida T."/>
            <person name="Fujita J."/>
            <person name="Nakamura S."/>
        </authorList>
    </citation>
    <scope>NUCLEOTIDE SEQUENCE [LARGE SCALE GENOMIC DNA]</scope>
    <source>
        <strain evidence="3 4">JCM 15657</strain>
    </source>
</reference>
<proteinExistence type="predicted"/>
<dbReference type="PANTHER" id="PTHR38444:SF1">
    <property type="entry name" value="ENTEROBACTIN BIOSYNTHESIS PROTEIN YBDZ"/>
    <property type="match status" value="1"/>
</dbReference>
<dbReference type="GO" id="GO:0005829">
    <property type="term" value="C:cytosol"/>
    <property type="evidence" value="ECO:0007669"/>
    <property type="project" value="TreeGrafter"/>
</dbReference>
<dbReference type="EMBL" id="AP022581">
    <property type="protein sequence ID" value="BBX96026.1"/>
    <property type="molecule type" value="Genomic_DNA"/>
</dbReference>
<dbReference type="SMART" id="SM00923">
    <property type="entry name" value="MbtH"/>
    <property type="match status" value="1"/>
</dbReference>
<dbReference type="InterPro" id="IPR037407">
    <property type="entry name" value="MLP_fam"/>
</dbReference>
<dbReference type="KEGG" id="mlj:MLAC_13200"/>
<name>A0A7I7NHA6_9MYCO</name>
<protein>
    <recommendedName>
        <fullName evidence="2">MbtH-like domain-containing protein</fullName>
    </recommendedName>
</protein>
<dbReference type="InterPro" id="IPR038020">
    <property type="entry name" value="MbtH-like_sf"/>
</dbReference>
<dbReference type="Pfam" id="PF03621">
    <property type="entry name" value="MbtH"/>
    <property type="match status" value="1"/>
</dbReference>
<evidence type="ECO:0000313" key="4">
    <source>
        <dbReference type="Proteomes" id="UP000466396"/>
    </source>
</evidence>
<evidence type="ECO:0000259" key="2">
    <source>
        <dbReference type="SMART" id="SM00923"/>
    </source>
</evidence>
<feature type="region of interest" description="Disordered" evidence="1">
    <location>
        <begin position="1"/>
        <end position="22"/>
    </location>
</feature>
<dbReference type="Proteomes" id="UP000466396">
    <property type="component" value="Chromosome"/>
</dbReference>
<dbReference type="InterPro" id="IPR005153">
    <property type="entry name" value="MbtH-like_dom"/>
</dbReference>
<evidence type="ECO:0000256" key="1">
    <source>
        <dbReference type="SAM" id="MobiDB-lite"/>
    </source>
</evidence>
<feature type="domain" description="MbtH-like" evidence="2">
    <location>
        <begin position="68"/>
        <end position="118"/>
    </location>
</feature>
<keyword evidence="4" id="KW-1185">Reference proteome</keyword>
<dbReference type="GO" id="GO:0019290">
    <property type="term" value="P:siderophore biosynthetic process"/>
    <property type="evidence" value="ECO:0007669"/>
    <property type="project" value="TreeGrafter"/>
</dbReference>
<dbReference type="Gene3D" id="3.90.820.10">
    <property type="entry name" value="Structural Genomics, Unknown Function 30-nov-00 1gh9 Mol_id"/>
    <property type="match status" value="1"/>
</dbReference>
<sequence length="140" mass="15264">MTPTFDRATTDASNVPLGVPSEDCPGPPVGGHEVSPDGGCTPTIHATRLALRLGQWKWLGGQETLSVNPFDDDSGSFFVLVNDEEQHSLWPTFAEVPAGWRVAYGQATRAACLEYVEQNWTDIRPKSLRARLAQGRAREG</sequence>
<evidence type="ECO:0000313" key="3">
    <source>
        <dbReference type="EMBL" id="BBX96026.1"/>
    </source>
</evidence>